<organism evidence="3 4">
    <name type="scientific">Adiantum capillus-veneris</name>
    <name type="common">Maidenhair fern</name>
    <dbReference type="NCBI Taxonomy" id="13818"/>
    <lineage>
        <taxon>Eukaryota</taxon>
        <taxon>Viridiplantae</taxon>
        <taxon>Streptophyta</taxon>
        <taxon>Embryophyta</taxon>
        <taxon>Tracheophyta</taxon>
        <taxon>Polypodiopsida</taxon>
        <taxon>Polypodiidae</taxon>
        <taxon>Polypodiales</taxon>
        <taxon>Pteridineae</taxon>
        <taxon>Pteridaceae</taxon>
        <taxon>Vittarioideae</taxon>
        <taxon>Adiantum</taxon>
    </lineage>
</organism>
<dbReference type="FunFam" id="1.25.40.10:FF:000381">
    <property type="entry name" value="Pentatricopeptide repeat-containing protein"/>
    <property type="match status" value="1"/>
</dbReference>
<dbReference type="NCBIfam" id="TIGR00756">
    <property type="entry name" value="PPR"/>
    <property type="match status" value="4"/>
</dbReference>
<feature type="repeat" description="PPR" evidence="2">
    <location>
        <begin position="624"/>
        <end position="658"/>
    </location>
</feature>
<dbReference type="Proteomes" id="UP000886520">
    <property type="component" value="Chromosome 22"/>
</dbReference>
<dbReference type="PANTHER" id="PTHR47926">
    <property type="entry name" value="PENTATRICOPEPTIDE REPEAT-CONTAINING PROTEIN"/>
    <property type="match status" value="1"/>
</dbReference>
<evidence type="ECO:0000256" key="1">
    <source>
        <dbReference type="ARBA" id="ARBA00022737"/>
    </source>
</evidence>
<dbReference type="OrthoDB" id="1959296at2759"/>
<feature type="repeat" description="PPR" evidence="2">
    <location>
        <begin position="22"/>
        <end position="56"/>
    </location>
</feature>
<comment type="caution">
    <text evidence="3">The sequence shown here is derived from an EMBL/GenBank/DDBJ whole genome shotgun (WGS) entry which is preliminary data.</text>
</comment>
<dbReference type="Pfam" id="PF13041">
    <property type="entry name" value="PPR_2"/>
    <property type="match status" value="1"/>
</dbReference>
<feature type="repeat" description="PPR" evidence="2">
    <location>
        <begin position="224"/>
        <end position="258"/>
    </location>
</feature>
<dbReference type="FunFam" id="1.25.40.10:FF:000242">
    <property type="entry name" value="Pentatricopeptide repeat-containing protein"/>
    <property type="match status" value="1"/>
</dbReference>
<dbReference type="Gene3D" id="1.25.40.10">
    <property type="entry name" value="Tetratricopeptide repeat domain"/>
    <property type="match status" value="7"/>
</dbReference>
<dbReference type="FunFam" id="1.25.40.10:FF:000196">
    <property type="entry name" value="Pentatricopeptide repeat-containing protein At4g14850"/>
    <property type="match status" value="1"/>
</dbReference>
<dbReference type="InterPro" id="IPR011990">
    <property type="entry name" value="TPR-like_helical_dom_sf"/>
</dbReference>
<feature type="repeat" description="PPR" evidence="2">
    <location>
        <begin position="193"/>
        <end position="223"/>
    </location>
</feature>
<accession>A0A9D4Z5G9</accession>
<evidence type="ECO:0008006" key="5">
    <source>
        <dbReference type="Google" id="ProtNLM"/>
    </source>
</evidence>
<sequence length="863" mass="95351">MYSSCKSIEDARRLFDTAFSRDSVLWGTMVAGYALCGYDQSAIDTFNDMLAEGLTPSKPMLLCVMKAASSLCASADGRHLHDLLIRIGIEQDLILGNALIDLYAKCTALGEAQKVFNCMKRQDIVSWATLMAAYEEQGDCKAVIKLFLAMQENGIPPDRVVILSTLKACAGSGNIFQGRTLHQRLDSWGLALDLVVSNALIDMYSKCGSLEEARLVFNELKSRDEVSWGAMISGYADGGNASAALELANKMLEEGQKLGKVVLLSTLKACTNSFALCDGRFLHDEAVKCGLASDLDIGSTLIKMYAKCGLRKDAAKLFNSLPNCDLAAWTCMILAYADCGDTVVELFAKMQDEGISFNAPILLCIIDSSGGINDIVQGRIMHHQVLKQGLDSNSSVTNLLIGMYAKCQSVMEARKVFDNFEHRDEMSWGTIIAAYIHNGDDSVLTGLFKESEDVIFGGQMLICILKACSSSCLLELGRVWHFLAVEGGLEADIMIGNTITNMYAKCRSLHDALRVFYQLPSHDLITYSTMIMGLVEFDEHVRALELYVLLQHEDLKADKHIQRCMLRVCGVLNFVRQGRQIHDEIVKNELDSDPEIKSALVDMYTNCASLEEVHKVFNSISSPDVSLWGALIGGYAHHGRCKQALQCIEDMGRQGVNPTVRMFSSIFAACSRVGALMEGHCCFRTMTEKYNIVPTAEHLNCMIDLFGRAGRLDMATDLLTAMPTYPDVVGWKSFLTGCRMYGQVELGDKCFDEAVMPGRNKASVSGDACMEDDERSKAWKCSIDGCENATAAFQEVGVPNLDSHICRDFHPPTICKSEMLKDKEVQSFIIQCEGYQMESKDDVFWALHEGRKSILRTCVKVPW</sequence>
<dbReference type="InterPro" id="IPR002885">
    <property type="entry name" value="PPR_rpt"/>
</dbReference>
<dbReference type="AlphaFoldDB" id="A0A9D4Z5G9"/>
<gene>
    <name evidence="3" type="ORF">GOP47_0022394</name>
</gene>
<evidence type="ECO:0000313" key="3">
    <source>
        <dbReference type="EMBL" id="KAI5061855.1"/>
    </source>
</evidence>
<dbReference type="Pfam" id="PF13812">
    <property type="entry name" value="PPR_3"/>
    <property type="match status" value="1"/>
</dbReference>
<reference evidence="3" key="1">
    <citation type="submission" date="2021-01" db="EMBL/GenBank/DDBJ databases">
        <title>Adiantum capillus-veneris genome.</title>
        <authorList>
            <person name="Fang Y."/>
            <person name="Liao Q."/>
        </authorList>
    </citation>
    <scope>NUCLEOTIDE SEQUENCE</scope>
    <source>
        <strain evidence="3">H3</strain>
        <tissue evidence="3">Leaf</tissue>
    </source>
</reference>
<dbReference type="PROSITE" id="PS51375">
    <property type="entry name" value="PPR"/>
    <property type="match status" value="5"/>
</dbReference>
<dbReference type="EMBL" id="JABFUD020000022">
    <property type="protein sequence ID" value="KAI5061855.1"/>
    <property type="molecule type" value="Genomic_DNA"/>
</dbReference>
<proteinExistence type="predicted"/>
<protein>
    <recommendedName>
        <fullName evidence="5">Pentatricopeptide repeat-containing protein</fullName>
    </recommendedName>
</protein>
<keyword evidence="1" id="KW-0677">Repeat</keyword>
<dbReference type="Pfam" id="PF01535">
    <property type="entry name" value="PPR"/>
    <property type="match status" value="6"/>
</dbReference>
<evidence type="ECO:0000313" key="4">
    <source>
        <dbReference type="Proteomes" id="UP000886520"/>
    </source>
</evidence>
<dbReference type="GO" id="GO:0003723">
    <property type="term" value="F:RNA binding"/>
    <property type="evidence" value="ECO:0007669"/>
    <property type="project" value="InterPro"/>
</dbReference>
<feature type="repeat" description="PPR" evidence="2">
    <location>
        <begin position="123"/>
        <end position="157"/>
    </location>
</feature>
<dbReference type="InterPro" id="IPR046960">
    <property type="entry name" value="PPR_At4g14850-like_plant"/>
</dbReference>
<dbReference type="GO" id="GO:0009451">
    <property type="term" value="P:RNA modification"/>
    <property type="evidence" value="ECO:0007669"/>
    <property type="project" value="InterPro"/>
</dbReference>
<keyword evidence="4" id="KW-1185">Reference proteome</keyword>
<name>A0A9D4Z5G9_ADICA</name>
<evidence type="ECO:0000256" key="2">
    <source>
        <dbReference type="PROSITE-ProRule" id="PRU00708"/>
    </source>
</evidence>